<proteinExistence type="predicted"/>
<feature type="region of interest" description="Disordered" evidence="1">
    <location>
        <begin position="1"/>
        <end position="22"/>
    </location>
</feature>
<keyword evidence="3" id="KW-1185">Reference proteome</keyword>
<reference evidence="2 3" key="1">
    <citation type="journal article" date="2008" name="Science">
        <title>The Physcomitrella genome reveals evolutionary insights into the conquest of land by plants.</title>
        <authorList>
            <person name="Rensing S."/>
            <person name="Lang D."/>
            <person name="Zimmer A."/>
            <person name="Terry A."/>
            <person name="Salamov A."/>
            <person name="Shapiro H."/>
            <person name="Nishiyama T."/>
            <person name="Perroud P.-F."/>
            <person name="Lindquist E."/>
            <person name="Kamisugi Y."/>
            <person name="Tanahashi T."/>
            <person name="Sakakibara K."/>
            <person name="Fujita T."/>
            <person name="Oishi K."/>
            <person name="Shin-I T."/>
            <person name="Kuroki Y."/>
            <person name="Toyoda A."/>
            <person name="Suzuki Y."/>
            <person name="Hashimoto A."/>
            <person name="Yamaguchi K."/>
            <person name="Sugano A."/>
            <person name="Kohara Y."/>
            <person name="Fujiyama A."/>
            <person name="Anterola A."/>
            <person name="Aoki S."/>
            <person name="Ashton N."/>
            <person name="Barbazuk W.B."/>
            <person name="Barker E."/>
            <person name="Bennetzen J."/>
            <person name="Bezanilla M."/>
            <person name="Blankenship R."/>
            <person name="Cho S.H."/>
            <person name="Dutcher S."/>
            <person name="Estelle M."/>
            <person name="Fawcett J.A."/>
            <person name="Gundlach H."/>
            <person name="Hanada K."/>
            <person name="Heyl A."/>
            <person name="Hicks K.A."/>
            <person name="Hugh J."/>
            <person name="Lohr M."/>
            <person name="Mayer K."/>
            <person name="Melkozernov A."/>
            <person name="Murata T."/>
            <person name="Nelson D."/>
            <person name="Pils B."/>
            <person name="Prigge M."/>
            <person name="Reiss B."/>
            <person name="Renner T."/>
            <person name="Rombauts S."/>
            <person name="Rushton P."/>
            <person name="Sanderfoot A."/>
            <person name="Schween G."/>
            <person name="Shiu S.-H."/>
            <person name="Stueber K."/>
            <person name="Theodoulou F.L."/>
            <person name="Tu H."/>
            <person name="Van de Peer Y."/>
            <person name="Verrier P.J."/>
            <person name="Waters E."/>
            <person name="Wood A."/>
            <person name="Yang L."/>
            <person name="Cove D."/>
            <person name="Cuming A."/>
            <person name="Hasebe M."/>
            <person name="Lucas S."/>
            <person name="Mishler D.B."/>
            <person name="Reski R."/>
            <person name="Grigoriev I."/>
            <person name="Quatrano R.S."/>
            <person name="Boore J.L."/>
        </authorList>
    </citation>
    <scope>NUCLEOTIDE SEQUENCE [LARGE SCALE GENOMIC DNA]</scope>
    <source>
        <strain evidence="2 3">cv. Gransden 2004</strain>
    </source>
</reference>
<dbReference type="Proteomes" id="UP000006727">
    <property type="component" value="Chromosome 19"/>
</dbReference>
<dbReference type="AlphaFoldDB" id="A0A7I4BMB8"/>
<reference evidence="2" key="3">
    <citation type="submission" date="2020-12" db="UniProtKB">
        <authorList>
            <consortium name="EnsemblPlants"/>
        </authorList>
    </citation>
    <scope>IDENTIFICATION</scope>
</reference>
<evidence type="ECO:0000256" key="1">
    <source>
        <dbReference type="SAM" id="MobiDB-lite"/>
    </source>
</evidence>
<protein>
    <submittedName>
        <fullName evidence="2">Uncharacterized protein</fullName>
    </submittedName>
</protein>
<dbReference type="EnsemblPlants" id="Pp3c19_1340V3.2">
    <property type="protein sequence ID" value="Pp3c19_1340V3.2"/>
    <property type="gene ID" value="Pp3c19_1340"/>
</dbReference>
<dbReference type="InParanoid" id="A0A7I4BMB8"/>
<dbReference type="InterPro" id="IPR039537">
    <property type="entry name" value="Retrotran_Ty1/copia-like"/>
</dbReference>
<sequence>MAYYDRGQQAPLDMRHRSNQRPMQDQRYLEAPMHGTDSVRPQIKIELFLIGQAADKGFVTTYTRRYLTSDEGCRKLVLVGFYVDKLYKLKLNTVPQGPFEGCAIGESARLIFPKQQSSPRAEILGSLFHNDVCGSMHHESFVKTRYYVSFKDDYSGYRIVYCTRHKCNVLQKFKKLCNSVP</sequence>
<accession>A0A7I4BMB8</accession>
<organism evidence="2 3">
    <name type="scientific">Physcomitrium patens</name>
    <name type="common">Spreading-leaved earth moss</name>
    <name type="synonym">Physcomitrella patens</name>
    <dbReference type="NCBI Taxonomy" id="3218"/>
    <lineage>
        <taxon>Eukaryota</taxon>
        <taxon>Viridiplantae</taxon>
        <taxon>Streptophyta</taxon>
        <taxon>Embryophyta</taxon>
        <taxon>Bryophyta</taxon>
        <taxon>Bryophytina</taxon>
        <taxon>Bryopsida</taxon>
        <taxon>Funariidae</taxon>
        <taxon>Funariales</taxon>
        <taxon>Funariaceae</taxon>
        <taxon>Physcomitrium</taxon>
    </lineage>
</organism>
<dbReference type="PANTHER" id="PTHR42648:SF28">
    <property type="entry name" value="TRANSPOSON-ENCODED PROTEIN WITH RIBONUCLEASE H-LIKE AND RETROVIRUS ZINC FINGER-LIKE DOMAINS"/>
    <property type="match status" value="1"/>
</dbReference>
<reference evidence="2 3" key="2">
    <citation type="journal article" date="2018" name="Plant J.">
        <title>The Physcomitrella patens chromosome-scale assembly reveals moss genome structure and evolution.</title>
        <authorList>
            <person name="Lang D."/>
            <person name="Ullrich K.K."/>
            <person name="Murat F."/>
            <person name="Fuchs J."/>
            <person name="Jenkins J."/>
            <person name="Haas F.B."/>
            <person name="Piednoel M."/>
            <person name="Gundlach H."/>
            <person name="Van Bel M."/>
            <person name="Meyberg R."/>
            <person name="Vives C."/>
            <person name="Morata J."/>
            <person name="Symeonidi A."/>
            <person name="Hiss M."/>
            <person name="Muchero W."/>
            <person name="Kamisugi Y."/>
            <person name="Saleh O."/>
            <person name="Blanc G."/>
            <person name="Decker E.L."/>
            <person name="van Gessel N."/>
            <person name="Grimwood J."/>
            <person name="Hayes R.D."/>
            <person name="Graham S.W."/>
            <person name="Gunter L.E."/>
            <person name="McDaniel S.F."/>
            <person name="Hoernstein S.N.W."/>
            <person name="Larsson A."/>
            <person name="Li F.W."/>
            <person name="Perroud P.F."/>
            <person name="Phillips J."/>
            <person name="Ranjan P."/>
            <person name="Rokshar D.S."/>
            <person name="Rothfels C.J."/>
            <person name="Schneider L."/>
            <person name="Shu S."/>
            <person name="Stevenson D.W."/>
            <person name="Thummler F."/>
            <person name="Tillich M."/>
            <person name="Villarreal Aguilar J.C."/>
            <person name="Widiez T."/>
            <person name="Wong G.K."/>
            <person name="Wymore A."/>
            <person name="Zhang Y."/>
            <person name="Zimmer A.D."/>
            <person name="Quatrano R.S."/>
            <person name="Mayer K.F.X."/>
            <person name="Goodstein D."/>
            <person name="Casacuberta J.M."/>
            <person name="Vandepoele K."/>
            <person name="Reski R."/>
            <person name="Cuming A.C."/>
            <person name="Tuskan G.A."/>
            <person name="Maumus F."/>
            <person name="Salse J."/>
            <person name="Schmutz J."/>
            <person name="Rensing S.A."/>
        </authorList>
    </citation>
    <scope>NUCLEOTIDE SEQUENCE [LARGE SCALE GENOMIC DNA]</scope>
    <source>
        <strain evidence="2 3">cv. Gransden 2004</strain>
    </source>
</reference>
<name>A0A7I4BMB8_PHYPA</name>
<dbReference type="EMBL" id="ABEU02000019">
    <property type="status" value="NOT_ANNOTATED_CDS"/>
    <property type="molecule type" value="Genomic_DNA"/>
</dbReference>
<dbReference type="PANTHER" id="PTHR42648">
    <property type="entry name" value="TRANSPOSASE, PUTATIVE-RELATED"/>
    <property type="match status" value="1"/>
</dbReference>
<evidence type="ECO:0000313" key="2">
    <source>
        <dbReference type="EnsemblPlants" id="Pp3c19_1340V3.2"/>
    </source>
</evidence>
<dbReference type="Gramene" id="Pp3c19_1340V3.2">
    <property type="protein sequence ID" value="Pp3c19_1340V3.2"/>
    <property type="gene ID" value="Pp3c19_1340"/>
</dbReference>
<evidence type="ECO:0000313" key="3">
    <source>
        <dbReference type="Proteomes" id="UP000006727"/>
    </source>
</evidence>